<dbReference type="Pfam" id="PF00440">
    <property type="entry name" value="TetR_N"/>
    <property type="match status" value="1"/>
</dbReference>
<dbReference type="SUPFAM" id="SSF48498">
    <property type="entry name" value="Tetracyclin repressor-like, C-terminal domain"/>
    <property type="match status" value="1"/>
</dbReference>
<evidence type="ECO:0000256" key="3">
    <source>
        <dbReference type="ARBA" id="ARBA00023163"/>
    </source>
</evidence>
<dbReference type="GO" id="GO:0003700">
    <property type="term" value="F:DNA-binding transcription factor activity"/>
    <property type="evidence" value="ECO:0007669"/>
    <property type="project" value="TreeGrafter"/>
</dbReference>
<reference evidence="4 5" key="1">
    <citation type="submission" date="2019-06" db="EMBL/GenBank/DDBJ databases">
        <title>Draft genome sequence of Actinomyces oris CCUG 34288T.</title>
        <authorList>
            <person name="Salva-Serra F."/>
            <person name="Cardew S."/>
            <person name="Moore E."/>
        </authorList>
    </citation>
    <scope>NUCLEOTIDE SEQUENCE [LARGE SCALE GENOMIC DNA]</scope>
    <source>
        <strain evidence="4 5">CCUG 34288</strain>
    </source>
</reference>
<dbReference type="InterPro" id="IPR050109">
    <property type="entry name" value="HTH-type_TetR-like_transc_reg"/>
</dbReference>
<dbReference type="GO" id="GO:0000976">
    <property type="term" value="F:transcription cis-regulatory region binding"/>
    <property type="evidence" value="ECO:0007669"/>
    <property type="project" value="TreeGrafter"/>
</dbReference>
<keyword evidence="2" id="KW-0238">DNA-binding</keyword>
<dbReference type="GeneID" id="64214079"/>
<protein>
    <submittedName>
        <fullName evidence="4">TetR/AcrR family transcriptional regulator</fullName>
    </submittedName>
</protein>
<dbReference type="InterPro" id="IPR001647">
    <property type="entry name" value="HTH_TetR"/>
</dbReference>
<dbReference type="InterPro" id="IPR036271">
    <property type="entry name" value="Tet_transcr_reg_TetR-rel_C_sf"/>
</dbReference>
<evidence type="ECO:0000313" key="5">
    <source>
        <dbReference type="Proteomes" id="UP000317942"/>
    </source>
</evidence>
<dbReference type="SUPFAM" id="SSF46689">
    <property type="entry name" value="Homeodomain-like"/>
    <property type="match status" value="1"/>
</dbReference>
<dbReference type="InterPro" id="IPR009057">
    <property type="entry name" value="Homeodomain-like_sf"/>
</dbReference>
<keyword evidence="1" id="KW-0805">Transcription regulation</keyword>
<dbReference type="Proteomes" id="UP000317942">
    <property type="component" value="Unassembled WGS sequence"/>
</dbReference>
<evidence type="ECO:0000313" key="4">
    <source>
        <dbReference type="EMBL" id="TQD63405.1"/>
    </source>
</evidence>
<sequence length="203" mass="22655">MASDQHKRPHKRTSTQLLTSKVIHATTELLEENGPQAVTIRAVAARAQVAPMSVYNHFDDKQGLLHAVVEERFAIMTRALRDISEYDPLARLRKAGTIVHELMQANPRCYQFMWTTQPGPEARNAFTQLIEIVRYGQAAGAVIDVEAHSLANAIWACVQGAFSVEFLYGARDSTSSDRVTQVNYDALLDLIERGVRTSDDRST</sequence>
<dbReference type="Gene3D" id="1.10.357.10">
    <property type="entry name" value="Tetracycline Repressor, domain 2"/>
    <property type="match status" value="1"/>
</dbReference>
<dbReference type="EMBL" id="VICC01000001">
    <property type="protein sequence ID" value="TQD63405.1"/>
    <property type="molecule type" value="Genomic_DNA"/>
</dbReference>
<accession>A0A1Q8XG10</accession>
<evidence type="ECO:0000256" key="2">
    <source>
        <dbReference type="ARBA" id="ARBA00023125"/>
    </source>
</evidence>
<dbReference type="PANTHER" id="PTHR30055:SF234">
    <property type="entry name" value="HTH-TYPE TRANSCRIPTIONAL REGULATOR BETI"/>
    <property type="match status" value="1"/>
</dbReference>
<keyword evidence="3" id="KW-0804">Transcription</keyword>
<comment type="caution">
    <text evidence="4">The sequence shown here is derived from an EMBL/GenBank/DDBJ whole genome shotgun (WGS) entry which is preliminary data.</text>
</comment>
<proteinExistence type="predicted"/>
<dbReference type="PANTHER" id="PTHR30055">
    <property type="entry name" value="HTH-TYPE TRANSCRIPTIONAL REGULATOR RUTR"/>
    <property type="match status" value="1"/>
</dbReference>
<organism evidence="4 5">
    <name type="scientific">Actinomyces oris</name>
    <dbReference type="NCBI Taxonomy" id="544580"/>
    <lineage>
        <taxon>Bacteria</taxon>
        <taxon>Bacillati</taxon>
        <taxon>Actinomycetota</taxon>
        <taxon>Actinomycetes</taxon>
        <taxon>Actinomycetales</taxon>
        <taxon>Actinomycetaceae</taxon>
        <taxon>Actinomyces</taxon>
    </lineage>
</organism>
<gene>
    <name evidence="4" type="ORF">FK267_02165</name>
</gene>
<dbReference type="RefSeq" id="WP_075373700.1">
    <property type="nucleotide sequence ID" value="NZ_CP066060.1"/>
</dbReference>
<dbReference type="PROSITE" id="PS50977">
    <property type="entry name" value="HTH_TETR_2"/>
    <property type="match status" value="1"/>
</dbReference>
<evidence type="ECO:0000256" key="1">
    <source>
        <dbReference type="ARBA" id="ARBA00023015"/>
    </source>
</evidence>
<dbReference type="PRINTS" id="PR00455">
    <property type="entry name" value="HTHTETR"/>
</dbReference>
<dbReference type="AlphaFoldDB" id="A0A1Q8XG10"/>
<name>A0A1Q8XG10_9ACTO</name>